<keyword evidence="1" id="KW-0812">Transmembrane</keyword>
<feature type="transmembrane region" description="Helical" evidence="1">
    <location>
        <begin position="7"/>
        <end position="24"/>
    </location>
</feature>
<evidence type="ECO:0000256" key="1">
    <source>
        <dbReference type="SAM" id="Phobius"/>
    </source>
</evidence>
<keyword evidence="1" id="KW-1133">Transmembrane helix</keyword>
<evidence type="ECO:0000313" key="3">
    <source>
        <dbReference type="Proteomes" id="UP000007519"/>
    </source>
</evidence>
<sequence>MFLIGSIIFWTMAAVVGYFSLIPLKAAAEYRFRGKLGLTVEGIGFAVCLLAAIATGGFAGYLLLGGGIAAGAAIRSRSGNDQRYLE</sequence>
<proteinExistence type="predicted"/>
<keyword evidence="1" id="KW-0472">Membrane</keyword>
<dbReference type="Proteomes" id="UP000007519">
    <property type="component" value="Chromosome"/>
</dbReference>
<name>H6KZM3_SAPGL</name>
<dbReference type="AlphaFoldDB" id="H6KZM3"/>
<dbReference type="KEGG" id="sgn:SGRA_3071"/>
<evidence type="ECO:0000313" key="2">
    <source>
        <dbReference type="EMBL" id="AFC25799.1"/>
    </source>
</evidence>
<dbReference type="RefSeq" id="WP_015693398.1">
    <property type="nucleotide sequence ID" value="NC_016940.1"/>
</dbReference>
<feature type="transmembrane region" description="Helical" evidence="1">
    <location>
        <begin position="44"/>
        <end position="74"/>
    </location>
</feature>
<accession>H6KZM3</accession>
<dbReference type="OrthoDB" id="9852634at2"/>
<dbReference type="EMBL" id="CP002831">
    <property type="protein sequence ID" value="AFC25799.1"/>
    <property type="molecule type" value="Genomic_DNA"/>
</dbReference>
<organism evidence="2 3">
    <name type="scientific">Saprospira grandis (strain Lewin)</name>
    <dbReference type="NCBI Taxonomy" id="984262"/>
    <lineage>
        <taxon>Bacteria</taxon>
        <taxon>Pseudomonadati</taxon>
        <taxon>Bacteroidota</taxon>
        <taxon>Saprospiria</taxon>
        <taxon>Saprospirales</taxon>
        <taxon>Saprospiraceae</taxon>
        <taxon>Saprospira</taxon>
    </lineage>
</organism>
<dbReference type="HOGENOM" id="CLU_2496122_0_0_10"/>
<gene>
    <name evidence="2" type="ordered locus">SGRA_3071</name>
</gene>
<protein>
    <submittedName>
        <fullName evidence="2">Uncharacterized protein</fullName>
    </submittedName>
</protein>
<reference evidence="2 3" key="1">
    <citation type="journal article" date="2012" name="Stand. Genomic Sci.">
        <title>Complete genome sequencing and analysis of Saprospira grandis str. Lewin, a predatory marine bacterium.</title>
        <authorList>
            <person name="Saw J.H."/>
            <person name="Yuryev A."/>
            <person name="Kanbe M."/>
            <person name="Hou S."/>
            <person name="Young A.G."/>
            <person name="Aizawa S."/>
            <person name="Alam M."/>
        </authorList>
    </citation>
    <scope>NUCLEOTIDE SEQUENCE [LARGE SCALE GENOMIC DNA]</scope>
    <source>
        <strain evidence="2 3">Lewin</strain>
    </source>
</reference>
<keyword evidence="3" id="KW-1185">Reference proteome</keyword>